<feature type="region of interest" description="Disordered" evidence="2">
    <location>
        <begin position="1"/>
        <end position="32"/>
    </location>
</feature>
<dbReference type="Ensembl" id="ENSPTXT00000025496.1">
    <property type="protein sequence ID" value="ENSPTXP00000024732.1"/>
    <property type="gene ID" value="ENSPTXG00000017236.1"/>
</dbReference>
<dbReference type="GO" id="GO:0006954">
    <property type="term" value="P:inflammatory response"/>
    <property type="evidence" value="ECO:0007669"/>
    <property type="project" value="Ensembl"/>
</dbReference>
<feature type="compositionally biased region" description="Low complexity" evidence="2">
    <location>
        <begin position="341"/>
        <end position="361"/>
    </location>
</feature>
<feature type="compositionally biased region" description="Acidic residues" evidence="2">
    <location>
        <begin position="329"/>
        <end position="340"/>
    </location>
</feature>
<dbReference type="PRINTS" id="PR01415">
    <property type="entry name" value="ANKYRIN"/>
</dbReference>
<feature type="repeat" description="ANK" evidence="1">
    <location>
        <begin position="237"/>
        <end position="269"/>
    </location>
</feature>
<dbReference type="GO" id="GO:0043122">
    <property type="term" value="P:regulation of canonical NF-kappaB signal transduction"/>
    <property type="evidence" value="ECO:0007669"/>
    <property type="project" value="Ensembl"/>
</dbReference>
<dbReference type="SUPFAM" id="SSF48403">
    <property type="entry name" value="Ankyrin repeat"/>
    <property type="match status" value="1"/>
</dbReference>
<feature type="region of interest" description="Disordered" evidence="2">
    <location>
        <begin position="45"/>
        <end position="87"/>
    </location>
</feature>
<accession>A0A670ZPN9</accession>
<feature type="compositionally biased region" description="Gly residues" evidence="2">
    <location>
        <begin position="46"/>
        <end position="56"/>
    </location>
</feature>
<evidence type="ECO:0000313" key="4">
    <source>
        <dbReference type="Proteomes" id="UP000472273"/>
    </source>
</evidence>
<evidence type="ECO:0000313" key="3">
    <source>
        <dbReference type="Ensembl" id="ENSPTXP00000024732.1"/>
    </source>
</evidence>
<dbReference type="PANTHER" id="PTHR47303">
    <property type="match status" value="1"/>
</dbReference>
<proteinExistence type="predicted"/>
<dbReference type="Pfam" id="PF12796">
    <property type="entry name" value="Ank_2"/>
    <property type="match status" value="1"/>
</dbReference>
<sequence length="374" mass="39729">MAFVQGQPGQGGPREPKRLEAGGEEWCDSGLGSLSEGQLVQLQEDGGLGVPEGVPGGCPLTSDPRAPQKSLEVEEEEEGRLDSALGGDEEVGDLVEGVGGVHLQSQVGPEAWLRHVLGFVTEDGDTALHLAVIHEHEAFLDSILQYTHGTDYLDIQNDLGQTALHIAVILGASGFVGKLVSAGAGLGVQEKGGHTALHLACREGWRDCAEQLLAPLTVQRPCQRNRFQAQLDCTNYDGYIPLHVAILRKDLGMVSLLISAGSDLNKPELSCGRSPLHLAVESQSPEVVECLLRAGADTEARMYVGYTPMYSAVHRPDQKIPQLLREFGSEEPEWDSEESVDSNSEVSAIARGRQAVRQAAGHPGGGGGEGEGSK</sequence>
<evidence type="ECO:0000256" key="2">
    <source>
        <dbReference type="SAM" id="MobiDB-lite"/>
    </source>
</evidence>
<dbReference type="SMART" id="SM00248">
    <property type="entry name" value="ANK"/>
    <property type="match status" value="5"/>
</dbReference>
<feature type="region of interest" description="Disordered" evidence="2">
    <location>
        <begin position="328"/>
        <end position="374"/>
    </location>
</feature>
<reference evidence="3" key="2">
    <citation type="submission" date="2025-09" db="UniProtKB">
        <authorList>
            <consortium name="Ensembl"/>
        </authorList>
    </citation>
    <scope>IDENTIFICATION</scope>
</reference>
<dbReference type="Pfam" id="PF00023">
    <property type="entry name" value="Ank"/>
    <property type="match status" value="1"/>
</dbReference>
<feature type="repeat" description="ANK" evidence="1">
    <location>
        <begin position="271"/>
        <end position="303"/>
    </location>
</feature>
<protein>
    <submittedName>
        <fullName evidence="3">NFKB inhibitor beta</fullName>
    </submittedName>
</protein>
<keyword evidence="1" id="KW-0040">ANK repeat</keyword>
<dbReference type="OMA" id="REGWRDC"/>
<evidence type="ECO:0000256" key="1">
    <source>
        <dbReference type="PROSITE-ProRule" id="PRU00023"/>
    </source>
</evidence>
<dbReference type="AlphaFoldDB" id="A0A670ZPN9"/>
<dbReference type="Gene3D" id="1.25.40.20">
    <property type="entry name" value="Ankyrin repeat-containing domain"/>
    <property type="match status" value="1"/>
</dbReference>
<dbReference type="PROSITE" id="PS50088">
    <property type="entry name" value="ANK_REPEAT"/>
    <property type="match status" value="3"/>
</dbReference>
<dbReference type="PANTHER" id="PTHR47303:SF1">
    <property type="entry name" value="NF-KAPPA-B INHIBITOR BETA"/>
    <property type="match status" value="1"/>
</dbReference>
<organism evidence="3 4">
    <name type="scientific">Pseudonaja textilis</name>
    <name type="common">Eastern brown snake</name>
    <dbReference type="NCBI Taxonomy" id="8673"/>
    <lineage>
        <taxon>Eukaryota</taxon>
        <taxon>Metazoa</taxon>
        <taxon>Chordata</taxon>
        <taxon>Craniata</taxon>
        <taxon>Vertebrata</taxon>
        <taxon>Euteleostomi</taxon>
        <taxon>Lepidosauria</taxon>
        <taxon>Squamata</taxon>
        <taxon>Bifurcata</taxon>
        <taxon>Unidentata</taxon>
        <taxon>Episquamata</taxon>
        <taxon>Toxicofera</taxon>
        <taxon>Serpentes</taxon>
        <taxon>Colubroidea</taxon>
        <taxon>Elapidae</taxon>
        <taxon>Hydrophiinae</taxon>
        <taxon>Pseudonaja</taxon>
    </lineage>
</organism>
<name>A0A670ZPN9_PSETE</name>
<gene>
    <name evidence="3" type="primary">NFKBIB</name>
</gene>
<dbReference type="InterPro" id="IPR002110">
    <property type="entry name" value="Ankyrin_rpt"/>
</dbReference>
<dbReference type="GeneTree" id="ENSGT00940000161595"/>
<dbReference type="GO" id="GO:0071222">
    <property type="term" value="P:cellular response to lipopolysaccharide"/>
    <property type="evidence" value="ECO:0007669"/>
    <property type="project" value="Ensembl"/>
</dbReference>
<reference evidence="3" key="1">
    <citation type="submission" date="2025-08" db="UniProtKB">
        <authorList>
            <consortium name="Ensembl"/>
        </authorList>
    </citation>
    <scope>IDENTIFICATION</scope>
</reference>
<dbReference type="InterPro" id="IPR036770">
    <property type="entry name" value="Ankyrin_rpt-contain_sf"/>
</dbReference>
<dbReference type="Proteomes" id="UP000472273">
    <property type="component" value="Unplaced"/>
</dbReference>
<feature type="compositionally biased region" description="Gly residues" evidence="2">
    <location>
        <begin position="362"/>
        <end position="374"/>
    </location>
</feature>
<keyword evidence="4" id="KW-1185">Reference proteome</keyword>
<dbReference type="PROSITE" id="PS50297">
    <property type="entry name" value="ANK_REP_REGION"/>
    <property type="match status" value="2"/>
</dbReference>
<feature type="repeat" description="ANK" evidence="1">
    <location>
        <begin position="159"/>
        <end position="191"/>
    </location>
</feature>